<evidence type="ECO:0000313" key="2">
    <source>
        <dbReference type="Proteomes" id="UP000825072"/>
    </source>
</evidence>
<dbReference type="EMBL" id="AP024747">
    <property type="protein sequence ID" value="BCY24950.1"/>
    <property type="molecule type" value="Genomic_DNA"/>
</dbReference>
<reference evidence="1" key="1">
    <citation type="submission" date="2021-06" db="EMBL/GenBank/DDBJ databases">
        <title>Genome sequence of Cutibacterium modestum strain KB17-24694.</title>
        <authorList>
            <person name="Dekio I."/>
            <person name="Asahina A."/>
            <person name="Nishida M."/>
        </authorList>
    </citation>
    <scope>NUCLEOTIDE SEQUENCE</scope>
    <source>
        <strain evidence="1">KB17-24694</strain>
    </source>
</reference>
<organism evidence="1 2">
    <name type="scientific">Cutibacterium modestum</name>
    <dbReference type="NCBI Taxonomy" id="2559073"/>
    <lineage>
        <taxon>Bacteria</taxon>
        <taxon>Bacillati</taxon>
        <taxon>Actinomycetota</taxon>
        <taxon>Actinomycetes</taxon>
        <taxon>Propionibacteriales</taxon>
        <taxon>Propionibacteriaceae</taxon>
        <taxon>Cutibacterium</taxon>
    </lineage>
</organism>
<gene>
    <name evidence="1" type="ORF">KB1_09400</name>
</gene>
<accession>A0AAD1NVB5</accession>
<proteinExistence type="predicted"/>
<dbReference type="AlphaFoldDB" id="A0AAD1NVB5"/>
<name>A0AAD1NVB5_9ACTN</name>
<evidence type="ECO:0000313" key="1">
    <source>
        <dbReference type="EMBL" id="BCY24950.1"/>
    </source>
</evidence>
<sequence>MCGVPVFAAVGFAAVPAPKVAVVLSLVAAGDQFLGPSHGGLVRAWIQPSASAIWSRALYASWKVQASRAIRLRSSQHARR</sequence>
<protein>
    <submittedName>
        <fullName evidence="1">Uncharacterized protein</fullName>
    </submittedName>
</protein>
<dbReference type="Proteomes" id="UP000825072">
    <property type="component" value="Chromosome 1"/>
</dbReference>